<gene>
    <name evidence="2" type="ORF">E2C01_073649</name>
</gene>
<evidence type="ECO:0000256" key="1">
    <source>
        <dbReference type="SAM" id="MobiDB-lite"/>
    </source>
</evidence>
<keyword evidence="3" id="KW-1185">Reference proteome</keyword>
<accession>A0A5B7IB62</accession>
<evidence type="ECO:0000313" key="3">
    <source>
        <dbReference type="Proteomes" id="UP000324222"/>
    </source>
</evidence>
<feature type="region of interest" description="Disordered" evidence="1">
    <location>
        <begin position="1"/>
        <end position="21"/>
    </location>
</feature>
<sequence>MFVLAAGGPAGPTAGPEPRFTPHKGLDRLSLGGGAACQRCNTHLSTRPPVGGGCPPEGRWKGSQP</sequence>
<reference evidence="2 3" key="1">
    <citation type="submission" date="2019-05" db="EMBL/GenBank/DDBJ databases">
        <title>Another draft genome of Portunus trituberculatus and its Hox gene families provides insights of decapod evolution.</title>
        <authorList>
            <person name="Jeong J.-H."/>
            <person name="Song I."/>
            <person name="Kim S."/>
            <person name="Choi T."/>
            <person name="Kim D."/>
            <person name="Ryu S."/>
            <person name="Kim W."/>
        </authorList>
    </citation>
    <scope>NUCLEOTIDE SEQUENCE [LARGE SCALE GENOMIC DNA]</scope>
    <source>
        <tissue evidence="2">Muscle</tissue>
    </source>
</reference>
<comment type="caution">
    <text evidence="2">The sequence shown here is derived from an EMBL/GenBank/DDBJ whole genome shotgun (WGS) entry which is preliminary data.</text>
</comment>
<dbReference type="EMBL" id="VSRR010050340">
    <property type="protein sequence ID" value="MPC79136.1"/>
    <property type="molecule type" value="Genomic_DNA"/>
</dbReference>
<evidence type="ECO:0000313" key="2">
    <source>
        <dbReference type="EMBL" id="MPC79136.1"/>
    </source>
</evidence>
<dbReference type="AlphaFoldDB" id="A0A5B7IB62"/>
<dbReference type="Proteomes" id="UP000324222">
    <property type="component" value="Unassembled WGS sequence"/>
</dbReference>
<organism evidence="2 3">
    <name type="scientific">Portunus trituberculatus</name>
    <name type="common">Swimming crab</name>
    <name type="synonym">Neptunus trituberculatus</name>
    <dbReference type="NCBI Taxonomy" id="210409"/>
    <lineage>
        <taxon>Eukaryota</taxon>
        <taxon>Metazoa</taxon>
        <taxon>Ecdysozoa</taxon>
        <taxon>Arthropoda</taxon>
        <taxon>Crustacea</taxon>
        <taxon>Multicrustacea</taxon>
        <taxon>Malacostraca</taxon>
        <taxon>Eumalacostraca</taxon>
        <taxon>Eucarida</taxon>
        <taxon>Decapoda</taxon>
        <taxon>Pleocyemata</taxon>
        <taxon>Brachyura</taxon>
        <taxon>Eubrachyura</taxon>
        <taxon>Portunoidea</taxon>
        <taxon>Portunidae</taxon>
        <taxon>Portuninae</taxon>
        <taxon>Portunus</taxon>
    </lineage>
</organism>
<feature type="compositionally biased region" description="Low complexity" evidence="1">
    <location>
        <begin position="1"/>
        <end position="18"/>
    </location>
</feature>
<name>A0A5B7IB62_PORTR</name>
<proteinExistence type="predicted"/>
<protein>
    <submittedName>
        <fullName evidence="2">Uncharacterized protein</fullName>
    </submittedName>
</protein>
<feature type="region of interest" description="Disordered" evidence="1">
    <location>
        <begin position="46"/>
        <end position="65"/>
    </location>
</feature>